<accession>A0A9P5UUA8</accession>
<evidence type="ECO:0000313" key="1">
    <source>
        <dbReference type="EMBL" id="KAF9118450.1"/>
    </source>
</evidence>
<reference evidence="1" key="1">
    <citation type="journal article" date="2020" name="Fungal Divers.">
        <title>Resolving the Mortierellaceae phylogeny through synthesis of multi-gene phylogenetics and phylogenomics.</title>
        <authorList>
            <person name="Vandepol N."/>
            <person name="Liber J."/>
            <person name="Desiro A."/>
            <person name="Na H."/>
            <person name="Kennedy M."/>
            <person name="Barry K."/>
            <person name="Grigoriev I.V."/>
            <person name="Miller A.N."/>
            <person name="O'Donnell K."/>
            <person name="Stajich J.E."/>
            <person name="Bonito G."/>
        </authorList>
    </citation>
    <scope>NUCLEOTIDE SEQUENCE</scope>
    <source>
        <strain evidence="1">NRRL 6426</strain>
    </source>
</reference>
<dbReference type="AlphaFoldDB" id="A0A9P5UUA8"/>
<evidence type="ECO:0000313" key="2">
    <source>
        <dbReference type="Proteomes" id="UP000748756"/>
    </source>
</evidence>
<comment type="caution">
    <text evidence="1">The sequence shown here is derived from an EMBL/GenBank/DDBJ whole genome shotgun (WGS) entry which is preliminary data.</text>
</comment>
<name>A0A9P5UUA8_9FUNG</name>
<keyword evidence="2" id="KW-1185">Reference proteome</keyword>
<proteinExistence type="predicted"/>
<gene>
    <name evidence="1" type="ORF">BG015_006617</name>
</gene>
<organism evidence="1 2">
    <name type="scientific">Linnemannia schmuckeri</name>
    <dbReference type="NCBI Taxonomy" id="64567"/>
    <lineage>
        <taxon>Eukaryota</taxon>
        <taxon>Fungi</taxon>
        <taxon>Fungi incertae sedis</taxon>
        <taxon>Mucoromycota</taxon>
        <taxon>Mortierellomycotina</taxon>
        <taxon>Mortierellomycetes</taxon>
        <taxon>Mortierellales</taxon>
        <taxon>Mortierellaceae</taxon>
        <taxon>Linnemannia</taxon>
    </lineage>
</organism>
<sequence length="89" mass="9961">MNGSLCNLNIVQRATLETLRQQSATSMKYSQSTTQQLTVPLVRDDSMTGAFDFGAEDIENQKNWPSNESLLAQPALRKLGCRSSYFKTK</sequence>
<dbReference type="Proteomes" id="UP000748756">
    <property type="component" value="Unassembled WGS sequence"/>
</dbReference>
<dbReference type="EMBL" id="JAAAUQ010003191">
    <property type="protein sequence ID" value="KAF9118450.1"/>
    <property type="molecule type" value="Genomic_DNA"/>
</dbReference>
<protein>
    <submittedName>
        <fullName evidence="1">Uncharacterized protein</fullName>
    </submittedName>
</protein>